<proteinExistence type="predicted"/>
<evidence type="ECO:0000256" key="1">
    <source>
        <dbReference type="SAM" id="MobiDB-lite"/>
    </source>
</evidence>
<feature type="region of interest" description="Disordered" evidence="1">
    <location>
        <begin position="153"/>
        <end position="219"/>
    </location>
</feature>
<keyword evidence="3" id="KW-1185">Reference proteome</keyword>
<comment type="caution">
    <text evidence="2">The sequence shown here is derived from an EMBL/GenBank/DDBJ whole genome shotgun (WGS) entry which is preliminary data.</text>
</comment>
<gene>
    <name evidence="2" type="ORF">Nepgr_003994</name>
</gene>
<evidence type="ECO:0000313" key="3">
    <source>
        <dbReference type="Proteomes" id="UP001279734"/>
    </source>
</evidence>
<protein>
    <submittedName>
        <fullName evidence="2">Uncharacterized protein</fullName>
    </submittedName>
</protein>
<sequence>MVNDQGGKSPRNSKSNSVLLMKDVGATQDSSSFAALQSSEADLLDSLPERSGNTDVNLLVGPEPSSILGDESADPECLPLPDKEVEPLGESPLDIETARLEGGSRILGPSSCEPPLSKVANLVEVPPSPSSTSVFVAPRSSRMARWVLVESPSHPVNLPHAQGQQAAKHRIHCSRQERGNQELSTSTQAEQQQQQHKVPHPQNPPSHRQLQNFQHGMSS</sequence>
<name>A0AAD3S0I5_NEPGR</name>
<dbReference type="EMBL" id="BSYO01000003">
    <property type="protein sequence ID" value="GMH02155.1"/>
    <property type="molecule type" value="Genomic_DNA"/>
</dbReference>
<accession>A0AAD3S0I5</accession>
<reference evidence="2" key="1">
    <citation type="submission" date="2023-05" db="EMBL/GenBank/DDBJ databases">
        <title>Nepenthes gracilis genome sequencing.</title>
        <authorList>
            <person name="Fukushima K."/>
        </authorList>
    </citation>
    <scope>NUCLEOTIDE SEQUENCE</scope>
    <source>
        <strain evidence="2">SING2019-196</strain>
    </source>
</reference>
<feature type="region of interest" description="Disordered" evidence="1">
    <location>
        <begin position="45"/>
        <end position="93"/>
    </location>
</feature>
<feature type="compositionally biased region" description="Polar residues" evidence="1">
    <location>
        <begin position="205"/>
        <end position="219"/>
    </location>
</feature>
<evidence type="ECO:0000313" key="2">
    <source>
        <dbReference type="EMBL" id="GMH02155.1"/>
    </source>
</evidence>
<dbReference type="Proteomes" id="UP001279734">
    <property type="component" value="Unassembled WGS sequence"/>
</dbReference>
<dbReference type="AlphaFoldDB" id="A0AAD3S0I5"/>
<organism evidence="2 3">
    <name type="scientific">Nepenthes gracilis</name>
    <name type="common">Slender pitcher plant</name>
    <dbReference type="NCBI Taxonomy" id="150966"/>
    <lineage>
        <taxon>Eukaryota</taxon>
        <taxon>Viridiplantae</taxon>
        <taxon>Streptophyta</taxon>
        <taxon>Embryophyta</taxon>
        <taxon>Tracheophyta</taxon>
        <taxon>Spermatophyta</taxon>
        <taxon>Magnoliopsida</taxon>
        <taxon>eudicotyledons</taxon>
        <taxon>Gunneridae</taxon>
        <taxon>Pentapetalae</taxon>
        <taxon>Caryophyllales</taxon>
        <taxon>Nepenthaceae</taxon>
        <taxon>Nepenthes</taxon>
    </lineage>
</organism>
<feature type="compositionally biased region" description="Low complexity" evidence="1">
    <location>
        <begin position="181"/>
        <end position="195"/>
    </location>
</feature>
<feature type="region of interest" description="Disordered" evidence="1">
    <location>
        <begin position="1"/>
        <end position="23"/>
    </location>
</feature>